<accession>A0A1Y3QZY6</accession>
<dbReference type="OrthoDB" id="9779408at2"/>
<dbReference type="Pfam" id="PF01263">
    <property type="entry name" value="Aldose_epim"/>
    <property type="match status" value="1"/>
</dbReference>
<evidence type="ECO:0000256" key="7">
    <source>
        <dbReference type="ARBA" id="ARBA00023277"/>
    </source>
</evidence>
<dbReference type="EMBL" id="NFHB01000006">
    <property type="protein sequence ID" value="OUN02949.1"/>
    <property type="molecule type" value="Genomic_DNA"/>
</dbReference>
<dbReference type="eggNOG" id="COG2017">
    <property type="taxonomic scope" value="Bacteria"/>
</dbReference>
<sequence>MKKSLILLGMSLLAACGVQKTELPLLPEEAFQTTVDGKPVALYTLHAGDITMQVTNYGARVVSLWTPDREGRYEDIVLGYENIGRYIDNTGERFLGAVVGPYANRIAKGRFTLDGTEYTLPLNNNGQTLHGGLKGVDRVVWDVVSATDDKLVLHYLHPDGQDGFPGNLDIEMTYSLTPDNEFRVDYKATTDKPTVANFSHHPFFNLKGEGNGTVLDNVLTINASHTTPVDSVLIPTGQIAPVEGTPFDFREPHAIGERIGADNQQLRNGGGYDHNWVIDRKTKSGIEQAATVWEPASGRTIEVLSDQPGLQVYSGNFFDGKSIGKYGKPQRYRESLALETQKFPDSPNHDNFPSTVLRPGETYTQVCIYKFGVK</sequence>
<comment type="similarity">
    <text evidence="3 8">Belongs to the aldose epimerase family.</text>
</comment>
<feature type="signal peptide" evidence="12">
    <location>
        <begin position="1"/>
        <end position="20"/>
    </location>
</feature>
<dbReference type="GO" id="GO:0004034">
    <property type="term" value="F:aldose 1-epimerase activity"/>
    <property type="evidence" value="ECO:0007669"/>
    <property type="project" value="UniProtKB-EC"/>
</dbReference>
<dbReference type="CDD" id="cd09019">
    <property type="entry name" value="galactose_mutarotase_like"/>
    <property type="match status" value="1"/>
</dbReference>
<proteinExistence type="inferred from homology"/>
<feature type="active site" description="Proton donor" evidence="9">
    <location>
        <position position="201"/>
    </location>
</feature>
<keyword evidence="12" id="KW-0732">Signal</keyword>
<dbReference type="InterPro" id="IPR047215">
    <property type="entry name" value="Galactose_mutarotase-like"/>
</dbReference>
<dbReference type="SUPFAM" id="SSF74650">
    <property type="entry name" value="Galactose mutarotase-like"/>
    <property type="match status" value="1"/>
</dbReference>
<dbReference type="NCBIfam" id="NF008277">
    <property type="entry name" value="PRK11055.1"/>
    <property type="match status" value="1"/>
</dbReference>
<evidence type="ECO:0000256" key="9">
    <source>
        <dbReference type="PIRSR" id="PIRSR005096-1"/>
    </source>
</evidence>
<evidence type="ECO:0000256" key="8">
    <source>
        <dbReference type="PIRNR" id="PIRNR005096"/>
    </source>
</evidence>
<reference evidence="14" key="1">
    <citation type="submission" date="2017-04" db="EMBL/GenBank/DDBJ databases">
        <title>Function of individual gut microbiota members based on whole genome sequencing of pure cultures obtained from chicken caecum.</title>
        <authorList>
            <person name="Medvecky M."/>
            <person name="Cejkova D."/>
            <person name="Polansky O."/>
            <person name="Karasova D."/>
            <person name="Kubasova T."/>
            <person name="Cizek A."/>
            <person name="Rychlik I."/>
        </authorList>
    </citation>
    <scope>NUCLEOTIDE SEQUENCE [LARGE SCALE GENOMIC DNA]</scope>
    <source>
        <strain evidence="14">An90</strain>
    </source>
</reference>
<comment type="cofactor">
    <cofactor evidence="1">
        <name>Ca(2+)</name>
        <dbReference type="ChEBI" id="CHEBI:29108"/>
    </cofactor>
</comment>
<dbReference type="PROSITE" id="PS51257">
    <property type="entry name" value="PROKAR_LIPOPROTEIN"/>
    <property type="match status" value="1"/>
</dbReference>
<gene>
    <name evidence="13" type="ORF">B5G41_10520</name>
</gene>
<dbReference type="InterPro" id="IPR011013">
    <property type="entry name" value="Gal_mutarotase_sf_dom"/>
</dbReference>
<keyword evidence="7 8" id="KW-0119">Carbohydrate metabolism</keyword>
<dbReference type="InterPro" id="IPR015443">
    <property type="entry name" value="Aldose_1-epimerase"/>
</dbReference>
<comment type="pathway">
    <text evidence="2 8">Carbohydrate metabolism; hexose metabolism.</text>
</comment>
<name>A0A1Y3QZY6_9BACT</name>
<dbReference type="Gene3D" id="2.70.98.10">
    <property type="match status" value="1"/>
</dbReference>
<evidence type="ECO:0000313" key="14">
    <source>
        <dbReference type="Proteomes" id="UP000195772"/>
    </source>
</evidence>
<evidence type="ECO:0000256" key="11">
    <source>
        <dbReference type="PIRSR" id="PIRSR005096-3"/>
    </source>
</evidence>
<dbReference type="Proteomes" id="UP000195772">
    <property type="component" value="Unassembled WGS sequence"/>
</dbReference>
<evidence type="ECO:0000313" key="13">
    <source>
        <dbReference type="EMBL" id="OUN02949.1"/>
    </source>
</evidence>
<dbReference type="InterPro" id="IPR008183">
    <property type="entry name" value="Aldose_1/G6P_1-epimerase"/>
</dbReference>
<evidence type="ECO:0000256" key="3">
    <source>
        <dbReference type="ARBA" id="ARBA00006206"/>
    </source>
</evidence>
<dbReference type="InterPro" id="IPR014718">
    <property type="entry name" value="GH-type_carb-bd"/>
</dbReference>
<evidence type="ECO:0000256" key="6">
    <source>
        <dbReference type="ARBA" id="ARBA00023235"/>
    </source>
</evidence>
<dbReference type="GO" id="GO:0033499">
    <property type="term" value="P:galactose catabolic process via UDP-galactose, Leloir pathway"/>
    <property type="evidence" value="ECO:0007669"/>
    <property type="project" value="TreeGrafter"/>
</dbReference>
<keyword evidence="5" id="KW-0106">Calcium</keyword>
<evidence type="ECO:0000256" key="2">
    <source>
        <dbReference type="ARBA" id="ARBA00005028"/>
    </source>
</evidence>
<organism evidence="13 14">
    <name type="scientific">Alistipes onderdonkii</name>
    <dbReference type="NCBI Taxonomy" id="328813"/>
    <lineage>
        <taxon>Bacteria</taxon>
        <taxon>Pseudomonadati</taxon>
        <taxon>Bacteroidota</taxon>
        <taxon>Bacteroidia</taxon>
        <taxon>Bacteroidales</taxon>
        <taxon>Rikenellaceae</taxon>
        <taxon>Alistipes</taxon>
    </lineage>
</organism>
<feature type="chain" id="PRO_5013119257" description="Aldose 1-epimerase" evidence="12">
    <location>
        <begin position="21"/>
        <end position="374"/>
    </location>
</feature>
<dbReference type="GO" id="GO:0006006">
    <property type="term" value="P:glucose metabolic process"/>
    <property type="evidence" value="ECO:0007669"/>
    <property type="project" value="TreeGrafter"/>
</dbReference>
<dbReference type="AlphaFoldDB" id="A0A1Y3QZY6"/>
<feature type="binding site" evidence="10">
    <location>
        <position position="273"/>
    </location>
    <ligand>
        <name>beta-D-galactose</name>
        <dbReference type="ChEBI" id="CHEBI:27667"/>
    </ligand>
</feature>
<dbReference type="RefSeq" id="WP_087402814.1">
    <property type="nucleotide sequence ID" value="NZ_NFHB01000006.1"/>
</dbReference>
<evidence type="ECO:0000256" key="1">
    <source>
        <dbReference type="ARBA" id="ARBA00001913"/>
    </source>
</evidence>
<dbReference type="PIRSF" id="PIRSF005096">
    <property type="entry name" value="GALM"/>
    <property type="match status" value="1"/>
</dbReference>
<feature type="binding site" evidence="11">
    <location>
        <begin position="104"/>
        <end position="105"/>
    </location>
    <ligand>
        <name>beta-D-galactose</name>
        <dbReference type="ChEBI" id="CHEBI:27667"/>
    </ligand>
</feature>
<dbReference type="GO" id="GO:0030246">
    <property type="term" value="F:carbohydrate binding"/>
    <property type="evidence" value="ECO:0007669"/>
    <property type="project" value="InterPro"/>
</dbReference>
<evidence type="ECO:0000256" key="10">
    <source>
        <dbReference type="PIRSR" id="PIRSR005096-2"/>
    </source>
</evidence>
<keyword evidence="6 8" id="KW-0413">Isomerase</keyword>
<dbReference type="PANTHER" id="PTHR10091">
    <property type="entry name" value="ALDOSE-1-EPIMERASE"/>
    <property type="match status" value="1"/>
</dbReference>
<comment type="catalytic activity">
    <reaction evidence="8">
        <text>alpha-D-glucose = beta-D-glucose</text>
        <dbReference type="Rhea" id="RHEA:10264"/>
        <dbReference type="ChEBI" id="CHEBI:15903"/>
        <dbReference type="ChEBI" id="CHEBI:17925"/>
        <dbReference type="EC" id="5.1.3.3"/>
    </reaction>
</comment>
<dbReference type="PANTHER" id="PTHR10091:SF0">
    <property type="entry name" value="GALACTOSE MUTAROTASE"/>
    <property type="match status" value="1"/>
</dbReference>
<dbReference type="UniPathway" id="UPA00242"/>
<evidence type="ECO:0000256" key="5">
    <source>
        <dbReference type="ARBA" id="ARBA00022837"/>
    </source>
</evidence>
<dbReference type="EC" id="5.1.3.3" evidence="8"/>
<evidence type="ECO:0000256" key="4">
    <source>
        <dbReference type="ARBA" id="ARBA00011245"/>
    </source>
</evidence>
<feature type="active site" description="Proton acceptor" evidence="9">
    <location>
        <position position="339"/>
    </location>
</feature>
<evidence type="ECO:0000256" key="12">
    <source>
        <dbReference type="SAM" id="SignalP"/>
    </source>
</evidence>
<comment type="caution">
    <text evidence="13">The sequence shown here is derived from an EMBL/GenBank/DDBJ whole genome shotgun (WGS) entry which is preliminary data.</text>
</comment>
<comment type="subunit">
    <text evidence="4">Monomer.</text>
</comment>
<protein>
    <recommendedName>
        <fullName evidence="8">Aldose 1-epimerase</fullName>
        <ecNumber evidence="8">5.1.3.3</ecNumber>
    </recommendedName>
</protein>